<dbReference type="CDD" id="cd17320">
    <property type="entry name" value="MFS_MdfA_MDR_like"/>
    <property type="match status" value="1"/>
</dbReference>
<dbReference type="SUPFAM" id="SSF103473">
    <property type="entry name" value="MFS general substrate transporter"/>
    <property type="match status" value="1"/>
</dbReference>
<feature type="transmembrane region" description="Helical" evidence="8">
    <location>
        <begin position="344"/>
        <end position="367"/>
    </location>
</feature>
<feature type="transmembrane region" description="Helical" evidence="8">
    <location>
        <begin position="136"/>
        <end position="161"/>
    </location>
</feature>
<protein>
    <submittedName>
        <fullName evidence="10">DHA1 family bicyclomycin/chloramphenicol resistance-like MFS transporter</fullName>
    </submittedName>
</protein>
<dbReference type="GO" id="GO:0005886">
    <property type="term" value="C:plasma membrane"/>
    <property type="evidence" value="ECO:0007669"/>
    <property type="project" value="UniProtKB-SubCell"/>
</dbReference>
<evidence type="ECO:0000256" key="2">
    <source>
        <dbReference type="ARBA" id="ARBA00006236"/>
    </source>
</evidence>
<dbReference type="Pfam" id="PF07690">
    <property type="entry name" value="MFS_1"/>
    <property type="match status" value="1"/>
</dbReference>
<dbReference type="PROSITE" id="PS50850">
    <property type="entry name" value="MFS"/>
    <property type="match status" value="1"/>
</dbReference>
<comment type="subcellular location">
    <subcellularLocation>
        <location evidence="1">Cell membrane</location>
        <topology evidence="1">Multi-pass membrane protein</topology>
    </subcellularLocation>
</comment>
<evidence type="ECO:0000256" key="7">
    <source>
        <dbReference type="ARBA" id="ARBA00023136"/>
    </source>
</evidence>
<dbReference type="GO" id="GO:1990961">
    <property type="term" value="P:xenobiotic detoxification by transmembrane export across the plasma membrane"/>
    <property type="evidence" value="ECO:0007669"/>
    <property type="project" value="InterPro"/>
</dbReference>
<dbReference type="PANTHER" id="PTHR23502:SF132">
    <property type="entry name" value="POLYAMINE TRANSPORTER 2-RELATED"/>
    <property type="match status" value="1"/>
</dbReference>
<evidence type="ECO:0000256" key="1">
    <source>
        <dbReference type="ARBA" id="ARBA00004651"/>
    </source>
</evidence>
<evidence type="ECO:0000256" key="4">
    <source>
        <dbReference type="ARBA" id="ARBA00022475"/>
    </source>
</evidence>
<dbReference type="InterPro" id="IPR036259">
    <property type="entry name" value="MFS_trans_sf"/>
</dbReference>
<evidence type="ECO:0000256" key="3">
    <source>
        <dbReference type="ARBA" id="ARBA00022448"/>
    </source>
</evidence>
<evidence type="ECO:0000313" key="11">
    <source>
        <dbReference type="Proteomes" id="UP000573729"/>
    </source>
</evidence>
<keyword evidence="4" id="KW-1003">Cell membrane</keyword>
<feature type="transmembrane region" description="Helical" evidence="8">
    <location>
        <begin position="167"/>
        <end position="186"/>
    </location>
</feature>
<keyword evidence="6 8" id="KW-1133">Transmembrane helix</keyword>
<dbReference type="Proteomes" id="UP000573729">
    <property type="component" value="Unassembled WGS sequence"/>
</dbReference>
<dbReference type="NCBIfam" id="TIGR00710">
    <property type="entry name" value="efflux_Bcr_CflA"/>
    <property type="match status" value="1"/>
</dbReference>
<name>A0A7W7FKD3_9MICO</name>
<feature type="transmembrane region" description="Helical" evidence="8">
    <location>
        <begin position="43"/>
        <end position="66"/>
    </location>
</feature>
<keyword evidence="7 8" id="KW-0472">Membrane</keyword>
<feature type="transmembrane region" description="Helical" evidence="8">
    <location>
        <begin position="222"/>
        <end position="244"/>
    </location>
</feature>
<keyword evidence="5 8" id="KW-0812">Transmembrane</keyword>
<dbReference type="PANTHER" id="PTHR23502">
    <property type="entry name" value="MAJOR FACILITATOR SUPERFAMILY"/>
    <property type="match status" value="1"/>
</dbReference>
<comment type="similarity">
    <text evidence="2">Belongs to the major facilitator superfamily. Bcr/CmlA family.</text>
</comment>
<dbReference type="PRINTS" id="PR01036">
    <property type="entry name" value="TCRTETB"/>
</dbReference>
<dbReference type="EMBL" id="JACHMD010000001">
    <property type="protein sequence ID" value="MBB4668033.1"/>
    <property type="molecule type" value="Genomic_DNA"/>
</dbReference>
<dbReference type="GO" id="GO:0042910">
    <property type="term" value="F:xenobiotic transmembrane transporter activity"/>
    <property type="evidence" value="ECO:0007669"/>
    <property type="project" value="InterPro"/>
</dbReference>
<feature type="transmembrane region" description="Helical" evidence="8">
    <location>
        <begin position="250"/>
        <end position="270"/>
    </location>
</feature>
<gene>
    <name evidence="10" type="ORF">BKA24_002742</name>
</gene>
<accession>A0A7W7FKD3</accession>
<evidence type="ECO:0000256" key="5">
    <source>
        <dbReference type="ARBA" id="ARBA00022692"/>
    </source>
</evidence>
<dbReference type="AlphaFoldDB" id="A0A7W7FKD3"/>
<organism evidence="10 11">
    <name type="scientific">Microbacterium marinum</name>
    <dbReference type="NCBI Taxonomy" id="421115"/>
    <lineage>
        <taxon>Bacteria</taxon>
        <taxon>Bacillati</taxon>
        <taxon>Actinomycetota</taxon>
        <taxon>Actinomycetes</taxon>
        <taxon>Micrococcales</taxon>
        <taxon>Microbacteriaceae</taxon>
        <taxon>Microbacterium</taxon>
    </lineage>
</organism>
<feature type="transmembrane region" description="Helical" evidence="8">
    <location>
        <begin position="78"/>
        <end position="97"/>
    </location>
</feature>
<evidence type="ECO:0000259" key="9">
    <source>
        <dbReference type="PROSITE" id="PS50850"/>
    </source>
</evidence>
<evidence type="ECO:0000256" key="8">
    <source>
        <dbReference type="SAM" id="Phobius"/>
    </source>
</evidence>
<proteinExistence type="inferred from homology"/>
<feature type="transmembrane region" description="Helical" evidence="8">
    <location>
        <begin position="308"/>
        <end position="332"/>
    </location>
</feature>
<dbReference type="InterPro" id="IPR005829">
    <property type="entry name" value="Sugar_transporter_CS"/>
</dbReference>
<reference evidence="10 11" key="1">
    <citation type="submission" date="2020-08" db="EMBL/GenBank/DDBJ databases">
        <title>Sequencing the genomes of 1000 actinobacteria strains.</title>
        <authorList>
            <person name="Klenk H.-P."/>
        </authorList>
    </citation>
    <scope>NUCLEOTIDE SEQUENCE [LARGE SCALE GENOMIC DNA]</scope>
    <source>
        <strain evidence="10 11">DSM 24947</strain>
    </source>
</reference>
<feature type="domain" description="Major facilitator superfamily (MFS) profile" evidence="9">
    <location>
        <begin position="9"/>
        <end position="394"/>
    </location>
</feature>
<feature type="transmembrane region" description="Helical" evidence="8">
    <location>
        <begin position="103"/>
        <end position="124"/>
    </location>
</feature>
<feature type="transmembrane region" description="Helical" evidence="8">
    <location>
        <begin position="12"/>
        <end position="31"/>
    </location>
</feature>
<feature type="transmembrane region" description="Helical" evidence="8">
    <location>
        <begin position="282"/>
        <end position="302"/>
    </location>
</feature>
<dbReference type="PROSITE" id="PS00216">
    <property type="entry name" value="SUGAR_TRANSPORT_1"/>
    <property type="match status" value="1"/>
</dbReference>
<feature type="transmembrane region" description="Helical" evidence="8">
    <location>
        <begin position="373"/>
        <end position="392"/>
    </location>
</feature>
<sequence>MTGSAPRLTRGLVVVLGFLSAVGPFAIDMYLASLPQIARELDAAPATVQLTLTAFLLGLGVGQLLLGPLSDMWGRRRVLLLATSAFTLTSIALIAAPTIEVFIALRLVQGLAGAAGVVIARAIAVDLSTGRTAVRALSLIATVGGLGPLVAPPIGGLVASFSGWRGVLTALAVIAVLMLVLAWLVVPESLPRELRHTGGLRAMRSSFAHFVRDPIYLGYTGAYVAGFAGLFAYVAASPFVAQVILGMPPFLYGLGFAGGGVALLVANLINATYAPRIGPERMLVVGAALGVASATVMTVSAATGILSITLFLGCAFATMGAAGLTFGNANALGLARATPRNRGAGAALMGACQFATGALITPVVGLWGEETAVPMACVMLVGALLSLTLGIASNRASARSHPS</sequence>
<dbReference type="Gene3D" id="1.20.1720.10">
    <property type="entry name" value="Multidrug resistance protein D"/>
    <property type="match status" value="1"/>
</dbReference>
<evidence type="ECO:0000256" key="6">
    <source>
        <dbReference type="ARBA" id="ARBA00022989"/>
    </source>
</evidence>
<dbReference type="InterPro" id="IPR004812">
    <property type="entry name" value="Efflux_drug-R_Bcr/CmlA"/>
</dbReference>
<keyword evidence="3" id="KW-0813">Transport</keyword>
<dbReference type="InterPro" id="IPR020846">
    <property type="entry name" value="MFS_dom"/>
</dbReference>
<dbReference type="RefSeq" id="WP_184219405.1">
    <property type="nucleotide sequence ID" value="NZ_JACHMD010000001.1"/>
</dbReference>
<comment type="caution">
    <text evidence="10">The sequence shown here is derived from an EMBL/GenBank/DDBJ whole genome shotgun (WGS) entry which is preliminary data.</text>
</comment>
<dbReference type="InterPro" id="IPR011701">
    <property type="entry name" value="MFS"/>
</dbReference>
<evidence type="ECO:0000313" key="10">
    <source>
        <dbReference type="EMBL" id="MBB4668033.1"/>
    </source>
</evidence>
<keyword evidence="11" id="KW-1185">Reference proteome</keyword>